<gene>
    <name evidence="7" type="ORF">MXMO3_01172</name>
</gene>
<dbReference type="InterPro" id="IPR014284">
    <property type="entry name" value="RNA_pol_sigma-70_dom"/>
</dbReference>
<sequence length="199" mass="22572">MRSALNLAHNDENIGTADDPTLLKQAMVRVAEVQDRESFQFLFSYFAPRVKAVLLKAGSNESQAEDLMQDVMMTVWRKAKLYAPDRGSVNAWVFTVARNARIDLLRRASSRPYDDVYEIEMESDVASGEDEMFATERAERVSEALSELPEEQRQIIELGFIEDMSQSEIAEKLGLPLGTVKSRMRLAYGKMKSKLEAVR</sequence>
<dbReference type="Pfam" id="PF04542">
    <property type="entry name" value="Sigma70_r2"/>
    <property type="match status" value="1"/>
</dbReference>
<dbReference type="CDD" id="cd06171">
    <property type="entry name" value="Sigma70_r4"/>
    <property type="match status" value="1"/>
</dbReference>
<evidence type="ECO:0000313" key="7">
    <source>
        <dbReference type="EMBL" id="AVX03703.1"/>
    </source>
</evidence>
<dbReference type="InterPro" id="IPR039425">
    <property type="entry name" value="RNA_pol_sigma-70-like"/>
</dbReference>
<keyword evidence="8" id="KW-1185">Reference proteome</keyword>
<keyword evidence="2" id="KW-0805">Transcription regulation</keyword>
<evidence type="ECO:0000256" key="1">
    <source>
        <dbReference type="ARBA" id="ARBA00010641"/>
    </source>
</evidence>
<dbReference type="PANTHER" id="PTHR43133">
    <property type="entry name" value="RNA POLYMERASE ECF-TYPE SIGMA FACTO"/>
    <property type="match status" value="1"/>
</dbReference>
<dbReference type="KEGG" id="mmyr:MXMO3_01172"/>
<feature type="domain" description="RNA polymerase sigma-70 region 2" evidence="5">
    <location>
        <begin position="42"/>
        <end position="109"/>
    </location>
</feature>
<keyword evidence="3" id="KW-0731">Sigma factor</keyword>
<dbReference type="Proteomes" id="UP000258927">
    <property type="component" value="Chromosome"/>
</dbReference>
<evidence type="ECO:0000259" key="5">
    <source>
        <dbReference type="Pfam" id="PF04542"/>
    </source>
</evidence>
<dbReference type="InterPro" id="IPR007627">
    <property type="entry name" value="RNA_pol_sigma70_r2"/>
</dbReference>
<dbReference type="RefSeq" id="WP_051213558.1">
    <property type="nucleotide sequence ID" value="NZ_CP021330.1"/>
</dbReference>
<protein>
    <submittedName>
        <fullName evidence="7">ECF RNA polymerase sigma factor RpoE</fullName>
    </submittedName>
</protein>
<keyword evidence="4" id="KW-0804">Transcription</keyword>
<organism evidence="7 8">
    <name type="scientific">Maritalea myrionectae</name>
    <dbReference type="NCBI Taxonomy" id="454601"/>
    <lineage>
        <taxon>Bacteria</taxon>
        <taxon>Pseudomonadati</taxon>
        <taxon>Pseudomonadota</taxon>
        <taxon>Alphaproteobacteria</taxon>
        <taxon>Hyphomicrobiales</taxon>
        <taxon>Devosiaceae</taxon>
        <taxon>Maritalea</taxon>
    </lineage>
</organism>
<dbReference type="InterPro" id="IPR013325">
    <property type="entry name" value="RNA_pol_sigma_r2"/>
</dbReference>
<accession>A0A2R4MCK4</accession>
<dbReference type="GO" id="GO:0003677">
    <property type="term" value="F:DNA binding"/>
    <property type="evidence" value="ECO:0007669"/>
    <property type="project" value="InterPro"/>
</dbReference>
<proteinExistence type="inferred from homology"/>
<dbReference type="InterPro" id="IPR013249">
    <property type="entry name" value="RNA_pol_sigma70_r4_t2"/>
</dbReference>
<evidence type="ECO:0000256" key="4">
    <source>
        <dbReference type="ARBA" id="ARBA00023163"/>
    </source>
</evidence>
<dbReference type="InterPro" id="IPR036388">
    <property type="entry name" value="WH-like_DNA-bd_sf"/>
</dbReference>
<dbReference type="EMBL" id="CP021330">
    <property type="protein sequence ID" value="AVX03703.1"/>
    <property type="molecule type" value="Genomic_DNA"/>
</dbReference>
<dbReference type="Gene3D" id="1.10.1740.10">
    <property type="match status" value="1"/>
</dbReference>
<dbReference type="InterPro" id="IPR013324">
    <property type="entry name" value="RNA_pol_sigma_r3/r4-like"/>
</dbReference>
<dbReference type="Gene3D" id="1.10.10.10">
    <property type="entry name" value="Winged helix-like DNA-binding domain superfamily/Winged helix DNA-binding domain"/>
    <property type="match status" value="1"/>
</dbReference>
<dbReference type="GO" id="GO:0006352">
    <property type="term" value="P:DNA-templated transcription initiation"/>
    <property type="evidence" value="ECO:0007669"/>
    <property type="project" value="InterPro"/>
</dbReference>
<dbReference type="SUPFAM" id="SSF88659">
    <property type="entry name" value="Sigma3 and sigma4 domains of RNA polymerase sigma factors"/>
    <property type="match status" value="1"/>
</dbReference>
<dbReference type="Pfam" id="PF08281">
    <property type="entry name" value="Sigma70_r4_2"/>
    <property type="match status" value="1"/>
</dbReference>
<comment type="similarity">
    <text evidence="1">Belongs to the sigma-70 factor family. ECF subfamily.</text>
</comment>
<feature type="domain" description="RNA polymerase sigma factor 70 region 4 type 2" evidence="6">
    <location>
        <begin position="139"/>
        <end position="190"/>
    </location>
</feature>
<dbReference type="STRING" id="1122213.GCA_000423365_01624"/>
<dbReference type="GO" id="GO:0016987">
    <property type="term" value="F:sigma factor activity"/>
    <property type="evidence" value="ECO:0007669"/>
    <property type="project" value="UniProtKB-KW"/>
</dbReference>
<evidence type="ECO:0000256" key="3">
    <source>
        <dbReference type="ARBA" id="ARBA00023082"/>
    </source>
</evidence>
<evidence type="ECO:0000313" key="8">
    <source>
        <dbReference type="Proteomes" id="UP000258927"/>
    </source>
</evidence>
<name>A0A2R4MCK4_9HYPH</name>
<dbReference type="NCBIfam" id="TIGR02937">
    <property type="entry name" value="sigma70-ECF"/>
    <property type="match status" value="1"/>
</dbReference>
<dbReference type="SUPFAM" id="SSF88946">
    <property type="entry name" value="Sigma2 domain of RNA polymerase sigma factors"/>
    <property type="match status" value="1"/>
</dbReference>
<reference evidence="7 8" key="1">
    <citation type="submission" date="2017-05" db="EMBL/GenBank/DDBJ databases">
        <title>Genome Analysis of Maritalea myrionectae HL2708#5.</title>
        <authorList>
            <consortium name="Cotde Inc.-PKNU"/>
            <person name="Jang D."/>
            <person name="Oh H.-M."/>
        </authorList>
    </citation>
    <scope>NUCLEOTIDE SEQUENCE [LARGE SCALE GENOMIC DNA]</scope>
    <source>
        <strain evidence="7 8">HL2708#5</strain>
    </source>
</reference>
<dbReference type="PANTHER" id="PTHR43133:SF62">
    <property type="entry name" value="RNA POLYMERASE SIGMA FACTOR SIGZ"/>
    <property type="match status" value="1"/>
</dbReference>
<evidence type="ECO:0000256" key="2">
    <source>
        <dbReference type="ARBA" id="ARBA00023015"/>
    </source>
</evidence>
<evidence type="ECO:0000259" key="6">
    <source>
        <dbReference type="Pfam" id="PF08281"/>
    </source>
</evidence>
<dbReference type="AlphaFoldDB" id="A0A2R4MCK4"/>